<dbReference type="CDD" id="cd17643">
    <property type="entry name" value="A_NRPS_Cytc1-like"/>
    <property type="match status" value="1"/>
</dbReference>
<dbReference type="Gene3D" id="3.30.300.30">
    <property type="match status" value="5"/>
</dbReference>
<evidence type="ECO:0000313" key="7">
    <source>
        <dbReference type="EMBL" id="PHM54808.1"/>
    </source>
</evidence>
<dbReference type="InterPro" id="IPR045851">
    <property type="entry name" value="AMP-bd_C_sf"/>
</dbReference>
<dbReference type="CDD" id="cd12117">
    <property type="entry name" value="A_NRPS_Srf_like"/>
    <property type="match status" value="2"/>
</dbReference>
<dbReference type="STRING" id="351679.A9255_01710"/>
<dbReference type="Gene3D" id="2.30.38.10">
    <property type="entry name" value="Luciferase, Domain 3"/>
    <property type="match status" value="5"/>
</dbReference>
<dbReference type="PANTHER" id="PTHR45527:SF1">
    <property type="entry name" value="FATTY ACID SYNTHASE"/>
    <property type="match status" value="1"/>
</dbReference>
<evidence type="ECO:0000313" key="8">
    <source>
        <dbReference type="Proteomes" id="UP000225433"/>
    </source>
</evidence>
<feature type="domain" description="Carrier" evidence="6">
    <location>
        <begin position="5407"/>
        <end position="5481"/>
    </location>
</feature>
<dbReference type="SUPFAM" id="SSF56801">
    <property type="entry name" value="Acetyl-CoA synthetase-like"/>
    <property type="match status" value="5"/>
</dbReference>
<evidence type="ECO:0000259" key="6">
    <source>
        <dbReference type="PROSITE" id="PS50075"/>
    </source>
</evidence>
<dbReference type="Proteomes" id="UP000225433">
    <property type="component" value="Unassembled WGS sequence"/>
</dbReference>
<dbReference type="PANTHER" id="PTHR45527">
    <property type="entry name" value="NONRIBOSOMAL PEPTIDE SYNTHETASE"/>
    <property type="match status" value="1"/>
</dbReference>
<dbReference type="SUPFAM" id="SSF47336">
    <property type="entry name" value="ACP-like"/>
    <property type="match status" value="5"/>
</dbReference>
<dbReference type="PROSITE" id="PS00455">
    <property type="entry name" value="AMP_BINDING"/>
    <property type="match status" value="4"/>
</dbReference>
<dbReference type="FunFam" id="3.30.559.30:FF:000001">
    <property type="entry name" value="Non-ribosomal peptide synthetase"/>
    <property type="match status" value="1"/>
</dbReference>
<evidence type="ECO:0000256" key="4">
    <source>
        <dbReference type="ARBA" id="ARBA00022553"/>
    </source>
</evidence>
<keyword evidence="4" id="KW-0597">Phosphoprotein</keyword>
<name>A0A2G0Q6F4_XENHO</name>
<dbReference type="CDD" id="cd19544">
    <property type="entry name" value="E-C_NRPS"/>
    <property type="match status" value="3"/>
</dbReference>
<dbReference type="InterPro" id="IPR000873">
    <property type="entry name" value="AMP-dep_synth/lig_dom"/>
</dbReference>
<dbReference type="NCBIfam" id="NF003417">
    <property type="entry name" value="PRK04813.1"/>
    <property type="match status" value="5"/>
</dbReference>
<dbReference type="RefSeq" id="WP_099139770.1">
    <property type="nucleotide sequence ID" value="NZ_CAWNQJ010000068.1"/>
</dbReference>
<dbReference type="Gene3D" id="1.10.1200.10">
    <property type="entry name" value="ACP-like"/>
    <property type="match status" value="5"/>
</dbReference>
<dbReference type="FunFam" id="2.30.38.10:FF:000001">
    <property type="entry name" value="Non-ribosomal peptide synthetase PvdI"/>
    <property type="match status" value="5"/>
</dbReference>
<dbReference type="FunFam" id="1.10.1200.10:FF:000005">
    <property type="entry name" value="Nonribosomal peptide synthetase 1"/>
    <property type="match status" value="5"/>
</dbReference>
<dbReference type="InterPro" id="IPR010071">
    <property type="entry name" value="AA_adenyl_dom"/>
</dbReference>
<dbReference type="FunFam" id="3.30.559.10:FF:000012">
    <property type="entry name" value="Non-ribosomal peptide synthetase"/>
    <property type="match status" value="1"/>
</dbReference>
<accession>A0A2G0Q6F4</accession>
<dbReference type="Pfam" id="PF00975">
    <property type="entry name" value="Thioesterase"/>
    <property type="match status" value="1"/>
</dbReference>
<organism evidence="7 8">
    <name type="scientific">Xenorhabdus hominickii</name>
    <dbReference type="NCBI Taxonomy" id="351679"/>
    <lineage>
        <taxon>Bacteria</taxon>
        <taxon>Pseudomonadati</taxon>
        <taxon>Pseudomonadota</taxon>
        <taxon>Gammaproteobacteria</taxon>
        <taxon>Enterobacterales</taxon>
        <taxon>Morganellaceae</taxon>
        <taxon>Xenorhabdus</taxon>
    </lineage>
</organism>
<reference evidence="7 8" key="1">
    <citation type="journal article" date="2017" name="Nat. Microbiol.">
        <title>Natural product diversity associated with the nematode symbionts Photorhabdus and Xenorhabdus.</title>
        <authorList>
            <person name="Tobias N.J."/>
            <person name="Wolff H."/>
            <person name="Djahanschiri B."/>
            <person name="Grundmann F."/>
            <person name="Kronenwerth M."/>
            <person name="Shi Y.M."/>
            <person name="Simonyi S."/>
            <person name="Grun P."/>
            <person name="Shapiro-Ilan D."/>
            <person name="Pidot S.J."/>
            <person name="Stinear T.P."/>
            <person name="Ebersberger I."/>
            <person name="Bode H.B."/>
        </authorList>
    </citation>
    <scope>NUCLEOTIDE SEQUENCE [LARGE SCALE GENOMIC DNA]</scope>
    <source>
        <strain evidence="7 8">DSM 17903</strain>
    </source>
</reference>
<feature type="domain" description="Carrier" evidence="6">
    <location>
        <begin position="4300"/>
        <end position="4374"/>
    </location>
</feature>
<dbReference type="FunFam" id="3.40.50.980:FF:000002">
    <property type="entry name" value="Enterobactin synthetase component F"/>
    <property type="match status" value="1"/>
</dbReference>
<dbReference type="Pfam" id="PF00501">
    <property type="entry name" value="AMP-binding"/>
    <property type="match status" value="5"/>
</dbReference>
<keyword evidence="5" id="KW-0436">Ligase</keyword>
<dbReference type="Gene3D" id="3.30.559.10">
    <property type="entry name" value="Chloramphenicol acetyltransferase-like domain"/>
    <property type="match status" value="5"/>
</dbReference>
<evidence type="ECO:0000256" key="2">
    <source>
        <dbReference type="ARBA" id="ARBA00006432"/>
    </source>
</evidence>
<dbReference type="CDD" id="cd19531">
    <property type="entry name" value="LCL_NRPS-like"/>
    <property type="match status" value="1"/>
</dbReference>
<feature type="domain" description="Carrier" evidence="6">
    <location>
        <begin position="3201"/>
        <end position="3275"/>
    </location>
</feature>
<feature type="domain" description="Carrier" evidence="6">
    <location>
        <begin position="1003"/>
        <end position="1077"/>
    </location>
</feature>
<dbReference type="InterPro" id="IPR001242">
    <property type="entry name" value="Condensation_dom"/>
</dbReference>
<comment type="cofactor">
    <cofactor evidence="1">
        <name>pantetheine 4'-phosphate</name>
        <dbReference type="ChEBI" id="CHEBI:47942"/>
    </cofactor>
</comment>
<dbReference type="FunFam" id="3.30.300.30:FF:000015">
    <property type="entry name" value="Nonribosomal peptide synthase SidD"/>
    <property type="match status" value="1"/>
</dbReference>
<dbReference type="FunFam" id="3.40.50.980:FF:000001">
    <property type="entry name" value="Non-ribosomal peptide synthetase"/>
    <property type="match status" value="5"/>
</dbReference>
<dbReference type="GO" id="GO:0044550">
    <property type="term" value="P:secondary metabolite biosynthetic process"/>
    <property type="evidence" value="ECO:0007669"/>
    <property type="project" value="UniProtKB-ARBA"/>
</dbReference>
<dbReference type="FunFam" id="3.30.300.30:FF:000010">
    <property type="entry name" value="Enterobactin synthetase component F"/>
    <property type="match status" value="3"/>
</dbReference>
<dbReference type="GO" id="GO:0005829">
    <property type="term" value="C:cytosol"/>
    <property type="evidence" value="ECO:0007669"/>
    <property type="project" value="TreeGrafter"/>
</dbReference>
<dbReference type="InterPro" id="IPR029058">
    <property type="entry name" value="AB_hydrolase_fold"/>
</dbReference>
<dbReference type="EMBL" id="NJAI01000004">
    <property type="protein sequence ID" value="PHM54808.1"/>
    <property type="molecule type" value="Genomic_DNA"/>
</dbReference>
<evidence type="ECO:0000256" key="3">
    <source>
        <dbReference type="ARBA" id="ARBA00022450"/>
    </source>
</evidence>
<gene>
    <name evidence="7" type="ORF">Xhom_02765</name>
</gene>
<dbReference type="InterPro" id="IPR020806">
    <property type="entry name" value="PKS_PP-bd"/>
</dbReference>
<dbReference type="InterPro" id="IPR025110">
    <property type="entry name" value="AMP-bd_C"/>
</dbReference>
<dbReference type="Gene3D" id="3.30.559.30">
    <property type="entry name" value="Nonribosomal peptide synthetase, condensation domain"/>
    <property type="match status" value="5"/>
</dbReference>
<dbReference type="InterPro" id="IPR006162">
    <property type="entry name" value="Ppantetheine_attach_site"/>
</dbReference>
<comment type="caution">
    <text evidence="7">The sequence shown here is derived from an EMBL/GenBank/DDBJ whole genome shotgun (WGS) entry which is preliminary data.</text>
</comment>
<evidence type="ECO:0000256" key="5">
    <source>
        <dbReference type="ARBA" id="ARBA00022598"/>
    </source>
</evidence>
<dbReference type="Pfam" id="PF00668">
    <property type="entry name" value="Condensation"/>
    <property type="match status" value="5"/>
</dbReference>
<dbReference type="GO" id="GO:0031177">
    <property type="term" value="F:phosphopantetheine binding"/>
    <property type="evidence" value="ECO:0007669"/>
    <property type="project" value="InterPro"/>
</dbReference>
<dbReference type="Pfam" id="PF13193">
    <property type="entry name" value="AMP-binding_C"/>
    <property type="match status" value="4"/>
</dbReference>
<dbReference type="InterPro" id="IPR023213">
    <property type="entry name" value="CAT-like_dom_sf"/>
</dbReference>
<dbReference type="SMART" id="SM00823">
    <property type="entry name" value="PKS_PP"/>
    <property type="match status" value="3"/>
</dbReference>
<dbReference type="SUPFAM" id="SSF52777">
    <property type="entry name" value="CoA-dependent acyltransferases"/>
    <property type="match status" value="10"/>
</dbReference>
<dbReference type="Gene3D" id="3.40.50.980">
    <property type="match status" value="10"/>
</dbReference>
<dbReference type="InterPro" id="IPR009081">
    <property type="entry name" value="PP-bd_ACP"/>
</dbReference>
<feature type="domain" description="Carrier" evidence="6">
    <location>
        <begin position="2111"/>
        <end position="2186"/>
    </location>
</feature>
<dbReference type="GO" id="GO:0043041">
    <property type="term" value="P:amino acid activation for nonribosomal peptide biosynthetic process"/>
    <property type="evidence" value="ECO:0007669"/>
    <property type="project" value="TreeGrafter"/>
</dbReference>
<dbReference type="PROSITE" id="PS50075">
    <property type="entry name" value="CARRIER"/>
    <property type="match status" value="5"/>
</dbReference>
<protein>
    <submittedName>
        <fullName evidence="7">Amino acid adenylation</fullName>
    </submittedName>
</protein>
<keyword evidence="3" id="KW-0596">Phosphopantetheine</keyword>
<dbReference type="Gene3D" id="3.40.50.1820">
    <property type="entry name" value="alpha/beta hydrolase"/>
    <property type="match status" value="1"/>
</dbReference>
<sequence length="5776" mass="643232">MSYDHDRTTEIVLSLDSSNSLVSYPLSSPQQVIWFDQIIRPDSSNYNIGFFLCIEGALDEALFTRAFDAVVCRHDAMRLYFINTLGLPQQEVAKRPNASMVIHDFSPYPDAETQARQYIDAMFMHQFHLDSNLWCSELLRVSDTRRYWLFCCHHLISDGISTNLLITDSIDAYNCLLKGETFYEPAPSYLDFVADDLNYLASKRYSYDLQFWFTRYQNLPPPLIQPKTPNQSSPSESTKPICWLIDKALFKRIEKTMAEQGLSVLNFMYTALVSYFTRVSDTNEIVIGVPMHNRKNARQKRTMGMFTSVIPVGVTLSPGDTFLDVIHKAETELNRCYKHQRLPLTEINRHTRIQQKTGRTQLFDVTLSFEPFKSNLHIEGLNISKVETHRGKLYPLLVAIKQHIYTAPEEDEYQPTTIEFIYSTDYLSTEEVIAIQSRLAVLIEAALTNLDTPIVDLPILPESERQQVLTNFNATPSSQNTGADFPQHALIHQLFEAQVQRTPDAIAVVFEEQSLSYDELNRRANRLAHHLIALGVNPDDRIAICVERSLEMVVGLLGILKAGGAYVPLDPAYPTERLAYMLNDAAPIALLTQHTLIEKLNCPVPTLLLDNIGLYHEEPGSHPKIHAGDLTPHHLAYVIYTSGSTGQPKGVMVEHTNVTHLLAATQDRFQFNNKDVWTLFHSFAFDFSVWELWGALIYGGRLVVVSFDCARSPQMFYSLLCREQVTILNQTPSAFRQLIPAQDANSHTLRCIIFGGETLELHTLAPWIVRNPIQQTRLVNMYGITESTVHATYCELAGSDIMSGCRSPIGQPLPDLRTYLLDVHSQPVPIGVIGELHIAGAGIARGYLNRPELTAERFLPDPFSSDPDTRMYKTGDLARWLPDGHLEYVGRNDFQVKLRGFRIELGEIEAQLTQCFGVRDAVVLVHTEETEKKRLVAYLLTESNAKPEPTTLRKQLTPYLPEYMLPSAFVILDTFPLTPNGKLDRQALPLPDHTSVVTHSYEAPEGEIETTLAQLWQALLGIERIGRYDHFFELGGHSLMMVNLAEQLRRLGWSLDIRTLFATPILTDMVKTILTEQDNSTNFTAPPNLIPDGCTTITPDMLPLISLSQSEIDTIAAATPDGAANIQDIYPLVPLQEGILFHHLLQTQGDMYLLHSMFAFDTRAHLDTFLSTLQQLIDHHDILRTAVYWQGLSQPVQVVWRRASLHINTFVPSGELDVPTQLLAHIDPNQRCLDVNQAPLFSVDIARDPQQNEWLLALSFHHLISDHLTLELFIAEISEQMHNYVKNHHVENHRAKPLPPALPYRHFVAQTLSVPESVHEAYFHELLADVEVPTSPFGIRELLNEAKQVMEATQRLPPTLAKAIHTEARHQGVSPSVLFHVAWAQVLAHTSGQNDIVFGTVLLGRMQGGAGINRVLGLFINTLPVRISLSGNSAQTIVQAAHYSLTQLLEHEQASLTLAQRCSGIAPPLPLFCTLLNYRHSQEYRHNRAGVRSLWKGIRLLTTQERTNYPISLSVDDLGESFHLTTQAAKGIDPVRLNAYMITALEGLVMALKTLSQMPILNISILPTAERQQLLVEFNATQADFPQHMLIHQSLVHKQFEAQVQRNPDAIAVVFEAHSLSYRELNQRANRLAHHLISLGVHPDDHVAICVERSLEMVVGLLGILKAGGAYVPLDPAYPPQRLMYMLNDATPVALITHTGLVNILGNNVISMLAIPVLILDSPGSPVTEQPSHNPDSQSLGLMSHHLACVIYTSGSTGQPKGVMVEHRNIFRLIINNGFADIGPDDCIAHCASASFDAATWEIWAGLVHGARILLIPEKTLLEPASFGQCLSSEGVSALFLTTALFNQYVNSIASSLSGLRYLLFGGEQADIRPVIQLRKNYPPTHLLHMYGPTETTTFASAYEVPLSAGKYGKIPIGRPIANRQIYILDTQEQPVPLGVTGEIYIAGDGVTRGYLNRPDLTAERFLPDPFSNMPAARMYRTGDLGCWLADGNIEYLGRNDFQVKLRGFRIELGEIETKLMQCYGVREAVVIVRENKANQQHLVAYLLAEPNTELKPAKLRQQLVRHLAEYMIPSAFVTLDSFPLTPNGKLDRQALSAPDQTAFVTSGYADPINNMEMTLAEIWQTLLGVEKVGRYDHFFELGGHSLLAIQLSARVRQKLAREMPLQQLFTHPILADLAVVITDASKIDSTLIPVAERSQPIPLALAQQRLWFLAQLDPASSLAYHTVVVLRLNGHLDLNAFTTALDRLVARHEILRTHFILIDEHPCQQIAPADCGFALNYQDLRSLTATEQQYRLTGLMEHDRSTPFDFAHNPLIRGQLLQLADEEHILLFTQHHIISDGWSSRILFRELGAFYRMTLEGLEDPLPPLPIQYADYAVWQREWLRDEILTAQRDYWRMQLQGIPGLLKLPTDYPRPPEQRYIGSQVPVHLDINTMTAIKALGKRQGTTLFMTLLAAWAVVLARMSGQNDIVIGTPVANRHHRELEDLIGFFVNTLPLRIELASCNTVTELLAHIRERTLAAYDHQDLPFEQVVDALQPIRSLSYSPIFQVMLALDNTPLQPVELSGLSVSLIEQTQLRTHFDLKLSLTETAEDLHGHLEYSVDLFDHATIERMVGYFTHLLTAMATDEMQTIHHLSMLPATERQHLLVDFNAPQTTQNNGADFPQEVLIHQLFEAQVQRTPESIAVIFGEQSLSYRELNQRANRLAHHLIAQGVRPDDRIALCTERSLDMMVGLLGILKAGAAYIPLDPAYPAERLAYMLNDAKPVLLLTQTGLIDIADCHIPAIMLDDLEPLMPASAPIHDPDIQALGLTSHHLAYVIYTSGSTGQPKGVMVEHRGVCNYLQWALDYGLTEQQQDGIVSSPLAFDATITSLYLPLLCGGKLRLLHDGQELAELLPALLSMDSGALVKITPSHLSAMGLALKATGQPCPAHCFVVAGDTLPHSTVALWRELSPESRIINEYGPTETVVGCTIFDTNHPSRFVDSVPIGQPIANTQIYILDAGGQPAPLGVKGEIHIGGVGVARGYLNRPELTAERFLPDPFASDPNVRMYKTGDLARWLPDGNIEYLGRNDFQVKLRGFRIELGEIEARLNQCRGVREAIVLACEGIVITSEDTVIARENIDHKNTPDEKRLVAYLLTDPGVVLVPTELRQQLVPYLPEYMLPSAFVTLDAFPLTPNGKLDRQALPLPDQASVVIRDYEPPVGELETTLAEIWQALLGLEHIGRHDQFFELGGHSLMIVSLIEKIRRLGWTLDIRTVFAKPVLAEMAQAILTKQNNATTFIVPPNRIPDGCNAITPEMLTLISLSQSEIDTIAATLPNGAANIQDIYPLVPLQEGILFHSLLQAQGDTYLLRNVLAFDNRAYLDNFLSALQQVIDRHDILRTAICWQGLNQPAQVVWRQASLPINTFTPSDIFMPNSEKDVLSQLLAHTDPNQRRLDLNQAPLFSVDIAYDPQLDEWLLVLCFHHLVSDHMTLELLIAEISELLHNHNTHLSTAQPYRNFVAQTLSVPASTHEAYFREILVGMDKPTAPFDVLDVRSEGKQITEASQPLAPALATAIRIQARTQGVSPSVLFHVAWAQVLAKLCGQNDVVFGTVLQGRMQGCASNERVLGLFINTLPMRFSLAENSVQTIVQTTHHNLTQLLGHEQAPLSLAQQCSGIATNLALFSTLLNYRHDQPEHTRIQWEGIRLLTVQERTNYPISLSVNDLSEEFHLVTQAVTGIDPARLNAYMTTALTSLVNALETAPKTPIMNISILPATEYQQMLVDFNTTQADFPQDALIHQLFEAQVQRNPDAIAVIFKNQSLSYHELNYRANQLAHYLIALGVQPDDRVALCAERSPAMVVGLLAILKAGGAYVPLDPTYPTKRLAYMLNDAAPIALLVQKNLVDRLASSVPTVLIEAVFPDTQEPAVSHLSAIKAQPTHNPDRQALGLTSRHLAYVIYTSGSTGQPKGVMVEHRNVVCLITNNGFADISPEDCIAHCANISFDATTWEVWAGLIHGARILLIPEKTLLEPTTFGQCLSSEGVSALFLTTALFNQYASLIASSLSGLRYVLFGGEQADIRPVIQLRSNFPPTHLLQVYGPTEATTFATAYEVPLTAGEGGKIPIGSPIANTRIYILDAQSQPVPFGVAGEIHIAGAGVARGYLNHPELTAECFLTDPFASDPNTRMYKTGDLGRWRPDGNIEYLGRNDFQVKLRGFRIEPGEIEMRLTQCHGVCEALVLVREDEPNQKRLVAYVQPQSGIELVPAELRQQLALHLAEYMLPSAFIMLEKFPLTPNGKIDRQALPAPNQTAIVTHGYESPIGEIETTLAQIWQTLLGLEHVGRHDHFFELGGHSLMIISLIERLRNQRLALSIRTVFDTPVLAGMAQAILAEQDSTATFIVPPNRIPDGCTAITPDMLTLITLSQREIDAITATIPNGAANIQDIYPLAPLQEGILFHHSLQTQGDTYLLYSLLAFDTRERLDTFLTALQQIINRHDILRTSVCWLGLSQPVQVVWRQASLRINTFVPSSEEDAPAQLLAHIDPNQHCIDMTQAPLLTADIAHDAKQSEWLLALRSHHLICDHLTQDLIVVEINELLYQRVKSHFFEKKYVKNQRTEHLPPALPYRNFIAQTLHVPASAHEAYFREMLTGINVPTAPFGMLDIYRGDRQITEDRKSLDATLASTIRTQTRHQGVSPSVLFHVAWALVLAKLSGQEDVVFGTILLGRMRENAGIDRGLGLFINTLPIRISLAGLDAQNVIQTTFRHLITLLEHEQAPLALAQRCSSVPPSLPLFNALLNYRHIQSEEIIFTWEGIRWLAGHERSHYPIDLSVDDLGEGFRLIAQTVESIEPDRLNAYMTTALTGLVNALETKSQQPILNLSIIPACERQQILVEFNTTHASQNTEVVFPQQALVHQLFEAQATHHPEATAVVCGEQALSYGELNRRANGLAHYLIAQGVRPDDHVAICVEHNVEMVVGLLAILKSGGAYVPLDPTYPAERLAYMLNDVTPVILLIQSAQVDILAGSVPTSMFTSVPTIILDNLDVTLAEQPNHNPEVQTLTSHHLAYVSYTANSTGQPKGVMSIHQALCNHLLWFVHDIVTPPLVAALQTHISFIDSITGALGVLSAGGKLVVLDEHHVKDMTYFSSGLYRTNVNYLMVVPSLLKLLMQGDGLESIKTLVCSGEKLAPELARQVMIKYPEIRLLNFYGAPEISGNAIWYEYRSAADVPDVSMIGRPLPNIQAYILDAHKQPVPLSVIGEIYIAGVGVARGYLNRPELTAERFLADPFSTEPDARMYKTGDLGRWHSDGNIEYLGHNDVQIKLHGLCIEPGEIETHLTQCHGVSEAVVLAREDLSGEKRLVAYLLSKPNAVLKPTELRQQLALHLADYMIPSAFMILDVFPLTPNGKLDYQALPAPDQSAIMTRRYAAPEGEIETELVKIWQALLGLDRIGRHDNFFELGGHSLIAIRLLTCMQKQNMEVSLAMLFSHPILSELALAVNKRTFHGRTFHGRIFHERTGQSVSVFDGNPVPLSPAGNLPPLFCIPGAGASASSLLEFALSFPSHLSIYALQARGLIDPLRPPHTSVEGAARDYIRAIRQIQPKGPYHVLGHSFGGKIAFEIALQLQAQGEQVADLILIDTTAPDPQDCAPKSFNYTGTLLELIKIYNMLLDQPLPLTRQDFEGQKHSEQLRYLHQALIRTGLFTANSPISMLQGIVQVMQANLNTCYTPRDRYQGLVHLINAKEGNKEETEINSTRWQTHVVQLSTMLVEGNHMTMLSIPNVKPFVDVLWQKLSYTKK</sequence>
<dbReference type="GO" id="GO:0016874">
    <property type="term" value="F:ligase activity"/>
    <property type="evidence" value="ECO:0007669"/>
    <property type="project" value="UniProtKB-KW"/>
</dbReference>
<dbReference type="Pfam" id="PF00550">
    <property type="entry name" value="PP-binding"/>
    <property type="match status" value="5"/>
</dbReference>
<dbReference type="CDD" id="cd05930">
    <property type="entry name" value="A_NRPS"/>
    <property type="match status" value="2"/>
</dbReference>
<evidence type="ECO:0000256" key="1">
    <source>
        <dbReference type="ARBA" id="ARBA00001957"/>
    </source>
</evidence>
<comment type="similarity">
    <text evidence="2">Belongs to the ATP-dependent AMP-binding enzyme family.</text>
</comment>
<proteinExistence type="inferred from homology"/>
<dbReference type="PROSITE" id="PS00012">
    <property type="entry name" value="PHOSPHOPANTETHEINE"/>
    <property type="match status" value="3"/>
</dbReference>
<dbReference type="FunFam" id="3.40.50.12780:FF:000012">
    <property type="entry name" value="Non-ribosomal peptide synthetase"/>
    <property type="match status" value="4"/>
</dbReference>
<dbReference type="NCBIfam" id="TIGR01733">
    <property type="entry name" value="AA-adenyl-dom"/>
    <property type="match status" value="5"/>
</dbReference>
<dbReference type="SUPFAM" id="SSF53474">
    <property type="entry name" value="alpha/beta-Hydrolases"/>
    <property type="match status" value="1"/>
</dbReference>
<dbReference type="InterPro" id="IPR001031">
    <property type="entry name" value="Thioesterase"/>
</dbReference>
<dbReference type="InterPro" id="IPR036736">
    <property type="entry name" value="ACP-like_sf"/>
</dbReference>
<dbReference type="InterPro" id="IPR020845">
    <property type="entry name" value="AMP-binding_CS"/>
</dbReference>